<protein>
    <submittedName>
        <fullName evidence="3">TIGR03545 family protein</fullName>
    </submittedName>
</protein>
<name>A0ABT5L7R8_9ALTE</name>
<keyword evidence="1" id="KW-0175">Coiled coil</keyword>
<keyword evidence="4" id="KW-1185">Reference proteome</keyword>
<feature type="transmembrane region" description="Helical" evidence="2">
    <location>
        <begin position="9"/>
        <end position="26"/>
    </location>
</feature>
<organism evidence="3 4">
    <name type="scientific">Alteromonas gilva</name>
    <dbReference type="NCBI Taxonomy" id="2987522"/>
    <lineage>
        <taxon>Bacteria</taxon>
        <taxon>Pseudomonadati</taxon>
        <taxon>Pseudomonadota</taxon>
        <taxon>Gammaproteobacteria</taxon>
        <taxon>Alteromonadales</taxon>
        <taxon>Alteromonadaceae</taxon>
        <taxon>Alteromonas/Salinimonas group</taxon>
        <taxon>Alteromonas</taxon>
    </lineage>
</organism>
<reference evidence="3 4" key="1">
    <citation type="submission" date="2022-10" db="EMBL/GenBank/DDBJ databases">
        <title>Alteromonas sp. chi3 Genome sequencing.</title>
        <authorList>
            <person name="Park S."/>
        </authorList>
    </citation>
    <scope>NUCLEOTIDE SEQUENCE [LARGE SCALE GENOMIC DNA]</scope>
    <source>
        <strain evidence="4">chi3</strain>
    </source>
</reference>
<dbReference type="Proteomes" id="UP001218788">
    <property type="component" value="Unassembled WGS sequence"/>
</dbReference>
<gene>
    <name evidence="3" type="ORF">OIK42_20250</name>
</gene>
<dbReference type="EMBL" id="JAQQXP010000005">
    <property type="protein sequence ID" value="MDC8833095.1"/>
    <property type="molecule type" value="Genomic_DNA"/>
</dbReference>
<dbReference type="InterPro" id="IPR019934">
    <property type="entry name" value="CHP03545"/>
</dbReference>
<proteinExistence type="predicted"/>
<dbReference type="RefSeq" id="WP_273643017.1">
    <property type="nucleotide sequence ID" value="NZ_JAQQXP010000005.1"/>
</dbReference>
<sequence>MQSRAGKITLWLIVILITPIVLYWLFANTVIKSVLESQLSEAHGAEVNITDVSHSLFPVTVDIDTIQFTDARDPLRNQLVVGNMRGDVDVMALLNDQLIMNQLSILDVAFNQPRQSRGEVLRQPTGKSFDTLLSEAKEALPEVDELLERSPLKTTAAVQNAQQTYAVYADELQNDYQQLPDKARLDYYKKQVKQLLETDYKSPAELAKAKEAFDALKQEIRADKALVTNFKEKASTARKALSASLQELKTAPQQDYALLQGIYAGDHAALSQLTEAVFGDKAAQYNSYLFTAFDLIVPLLKGGDDNTETATDAGSPLQVLIRKANVSVNWQDTLLTGDWENITNVHSIFGNPTTFLLNSVADGKQSFTTKGQFFLDENGLDASQTWQIAGLLLESIRLSDNAKLDASIKQALLATAGSLTITDNALDGSGSIDLTKLAMAATGSNKITRAVADLLGSLSSLDIQMDISGSLNAPDFGFSSDLDNQLAGAALATLSASQQDKLDELNRKLQSMVGEQNDMLSSELGDINTWIKASQNDEAALQELLQASLKNVVDKQKDKLLNKLFDKLNGR</sequence>
<evidence type="ECO:0000313" key="4">
    <source>
        <dbReference type="Proteomes" id="UP001218788"/>
    </source>
</evidence>
<accession>A0ABT5L7R8</accession>
<feature type="coiled-coil region" evidence="1">
    <location>
        <begin position="206"/>
        <end position="251"/>
    </location>
</feature>
<evidence type="ECO:0000313" key="3">
    <source>
        <dbReference type="EMBL" id="MDC8833095.1"/>
    </source>
</evidence>
<comment type="caution">
    <text evidence="3">The sequence shown here is derived from an EMBL/GenBank/DDBJ whole genome shotgun (WGS) entry which is preliminary data.</text>
</comment>
<evidence type="ECO:0000256" key="1">
    <source>
        <dbReference type="SAM" id="Coils"/>
    </source>
</evidence>
<keyword evidence="2" id="KW-1133">Transmembrane helix</keyword>
<keyword evidence="2" id="KW-0472">Membrane</keyword>
<keyword evidence="2" id="KW-0812">Transmembrane</keyword>
<evidence type="ECO:0000256" key="2">
    <source>
        <dbReference type="SAM" id="Phobius"/>
    </source>
</evidence>
<dbReference type="NCBIfam" id="TIGR03545">
    <property type="entry name" value="TIGR03545 family protein"/>
    <property type="match status" value="1"/>
</dbReference>